<comment type="caution">
    <text evidence="1">The sequence shown here is derived from an EMBL/GenBank/DDBJ whole genome shotgun (WGS) entry which is preliminary data.</text>
</comment>
<dbReference type="SUPFAM" id="SSF56784">
    <property type="entry name" value="HAD-like"/>
    <property type="match status" value="1"/>
</dbReference>
<accession>X1MBH1</accession>
<proteinExistence type="predicted"/>
<dbReference type="EMBL" id="BARV01007105">
    <property type="protein sequence ID" value="GAI03714.1"/>
    <property type="molecule type" value="Genomic_DNA"/>
</dbReference>
<sequence length="215" mass="24604">MNFICFDLEGPLSPKDNAYELMKLFPNGDRIFEVISRYDDLLTLEEKEDYEPGDTLALIVPFLLLHNITEDNITTLATEASFTGGATELISWLEHNGWKVFCITTTYEQYAIHITQKLGIYAHNVACTPFPLNKLRQTLCKEDVTLLQKTEEAILTMQPVADDGRIKQSLDHFFSVPVKWFTSERKGAVGYRRSLVQLRGYQMHHYACFLSSAIN</sequence>
<dbReference type="Gene3D" id="1.10.3870.10">
    <property type="entry name" value="AF1437-like domain superfamily"/>
    <property type="match status" value="1"/>
</dbReference>
<dbReference type="InterPro" id="IPR036412">
    <property type="entry name" value="HAD-like_sf"/>
</dbReference>
<protein>
    <submittedName>
        <fullName evidence="1">Uncharacterized protein</fullName>
    </submittedName>
</protein>
<dbReference type="AlphaFoldDB" id="X1MBH1"/>
<evidence type="ECO:0000313" key="1">
    <source>
        <dbReference type="EMBL" id="GAI03714.1"/>
    </source>
</evidence>
<reference evidence="1" key="1">
    <citation type="journal article" date="2014" name="Front. Microbiol.">
        <title>High frequency of phylogenetically diverse reductive dehalogenase-homologous genes in deep subseafloor sedimentary metagenomes.</title>
        <authorList>
            <person name="Kawai M."/>
            <person name="Futagami T."/>
            <person name="Toyoda A."/>
            <person name="Takaki Y."/>
            <person name="Nishi S."/>
            <person name="Hori S."/>
            <person name="Arai W."/>
            <person name="Tsubouchi T."/>
            <person name="Morono Y."/>
            <person name="Uchiyama I."/>
            <person name="Ito T."/>
            <person name="Fujiyama A."/>
            <person name="Inagaki F."/>
            <person name="Takami H."/>
        </authorList>
    </citation>
    <scope>NUCLEOTIDE SEQUENCE</scope>
    <source>
        <strain evidence="1">Expedition CK06-06</strain>
    </source>
</reference>
<gene>
    <name evidence="1" type="ORF">S06H3_14529</name>
</gene>
<organism evidence="1">
    <name type="scientific">marine sediment metagenome</name>
    <dbReference type="NCBI Taxonomy" id="412755"/>
    <lineage>
        <taxon>unclassified sequences</taxon>
        <taxon>metagenomes</taxon>
        <taxon>ecological metagenomes</taxon>
    </lineage>
</organism>
<name>X1MBH1_9ZZZZ</name>